<dbReference type="PANTHER" id="PTHR43626:SF4">
    <property type="entry name" value="GCN5-RELATED N-ACETYLTRANSFERASE 2, CHLOROPLASTIC"/>
    <property type="match status" value="1"/>
</dbReference>
<accession>A0ABU9XDE0</accession>
<dbReference type="RefSeq" id="WP_345823727.1">
    <property type="nucleotide sequence ID" value="NZ_JBDIML010000001.1"/>
</dbReference>
<dbReference type="Gene3D" id="3.40.630.30">
    <property type="match status" value="1"/>
</dbReference>
<dbReference type="PROSITE" id="PS51186">
    <property type="entry name" value="GNAT"/>
    <property type="match status" value="1"/>
</dbReference>
<keyword evidence="5" id="KW-1185">Reference proteome</keyword>
<evidence type="ECO:0000256" key="1">
    <source>
        <dbReference type="ARBA" id="ARBA00022679"/>
    </source>
</evidence>
<evidence type="ECO:0000256" key="2">
    <source>
        <dbReference type="ARBA" id="ARBA00023315"/>
    </source>
</evidence>
<evidence type="ECO:0000259" key="3">
    <source>
        <dbReference type="PROSITE" id="PS51186"/>
    </source>
</evidence>
<keyword evidence="2" id="KW-0012">Acyltransferase</keyword>
<reference evidence="4 5" key="1">
    <citation type="submission" date="2024-05" db="EMBL/GenBank/DDBJ databases">
        <authorList>
            <person name="Haq I."/>
            <person name="Ullah Z."/>
            <person name="Ahmad R."/>
            <person name="Li M."/>
            <person name="Tong Y."/>
        </authorList>
    </citation>
    <scope>NUCLEOTIDE SEQUENCE [LARGE SCALE GENOMIC DNA]</scope>
    <source>
        <strain evidence="4 5">16A2E</strain>
    </source>
</reference>
<dbReference type="PANTHER" id="PTHR43626">
    <property type="entry name" value="ACYL-COA N-ACYLTRANSFERASE"/>
    <property type="match status" value="1"/>
</dbReference>
<feature type="domain" description="N-acetyltransferase" evidence="3">
    <location>
        <begin position="3"/>
        <end position="132"/>
    </location>
</feature>
<keyword evidence="1" id="KW-0808">Transferase</keyword>
<protein>
    <submittedName>
        <fullName evidence="4">GNAT family N-acetyltransferase</fullName>
    </submittedName>
</protein>
<gene>
    <name evidence="4" type="ORF">ABC228_03675</name>
</gene>
<dbReference type="EMBL" id="JBDIML010000001">
    <property type="protein sequence ID" value="MEN2766274.1"/>
    <property type="molecule type" value="Genomic_DNA"/>
</dbReference>
<dbReference type="InterPro" id="IPR016181">
    <property type="entry name" value="Acyl_CoA_acyltransferase"/>
</dbReference>
<proteinExistence type="predicted"/>
<evidence type="ECO:0000313" key="4">
    <source>
        <dbReference type="EMBL" id="MEN2766274.1"/>
    </source>
</evidence>
<dbReference type="Pfam" id="PF00583">
    <property type="entry name" value="Acetyltransf_1"/>
    <property type="match status" value="1"/>
</dbReference>
<dbReference type="SUPFAM" id="SSF55729">
    <property type="entry name" value="Acyl-CoA N-acyltransferases (Nat)"/>
    <property type="match status" value="1"/>
</dbReference>
<evidence type="ECO:0000313" key="5">
    <source>
        <dbReference type="Proteomes" id="UP001444625"/>
    </source>
</evidence>
<dbReference type="Proteomes" id="UP001444625">
    <property type="component" value="Unassembled WGS sequence"/>
</dbReference>
<name>A0ABU9XDE0_9BACI</name>
<dbReference type="InterPro" id="IPR045039">
    <property type="entry name" value="NSI-like"/>
</dbReference>
<organism evidence="4 5">
    <name type="scientific">Ornithinibacillus xuwenensis</name>
    <dbReference type="NCBI Taxonomy" id="3144668"/>
    <lineage>
        <taxon>Bacteria</taxon>
        <taxon>Bacillati</taxon>
        <taxon>Bacillota</taxon>
        <taxon>Bacilli</taxon>
        <taxon>Bacillales</taxon>
        <taxon>Bacillaceae</taxon>
        <taxon>Ornithinibacillus</taxon>
    </lineage>
</organism>
<comment type="caution">
    <text evidence="4">The sequence shown here is derived from an EMBL/GenBank/DDBJ whole genome shotgun (WGS) entry which is preliminary data.</text>
</comment>
<dbReference type="InterPro" id="IPR000182">
    <property type="entry name" value="GNAT_dom"/>
</dbReference>
<dbReference type="CDD" id="cd04301">
    <property type="entry name" value="NAT_SF"/>
    <property type="match status" value="1"/>
</dbReference>
<sequence>MKVDIRSFSEKQIQAWELMRLYRNAGWWEERGEQDIDSMLTREISVGAWKGNLLIGFARAITDGKYRGYVEDVVIHRDYHKSGIGKKVVSKLLQELSHIDVISLFCDKDLIPFYEKNNNFKHSKSQYVMHRK</sequence>